<dbReference type="PANTHER" id="PTHR33317:SF4">
    <property type="entry name" value="POLYNUCLEOTIDYL TRANSFERASE, RIBONUCLEASE H-LIKE SUPERFAMILY PROTEIN"/>
    <property type="match status" value="1"/>
</dbReference>
<comment type="similarity">
    <text evidence="5">Belongs to the YqgF HJR family.</text>
</comment>
<evidence type="ECO:0000313" key="7">
    <source>
        <dbReference type="EMBL" id="MVZ97220.1"/>
    </source>
</evidence>
<dbReference type="EMBL" id="SDWJ01000001">
    <property type="protein sequence ID" value="MVZ97220.1"/>
    <property type="molecule type" value="Genomic_DNA"/>
</dbReference>
<protein>
    <recommendedName>
        <fullName evidence="5">Putative pre-16S rRNA nuclease</fullName>
        <ecNumber evidence="5">3.1.-.-</ecNumber>
    </recommendedName>
</protein>
<dbReference type="EC" id="3.1.-.-" evidence="5"/>
<dbReference type="Gene3D" id="3.30.420.140">
    <property type="entry name" value="YqgF/RNase H-like domain"/>
    <property type="match status" value="1"/>
</dbReference>
<dbReference type="GO" id="GO:0004518">
    <property type="term" value="F:nuclease activity"/>
    <property type="evidence" value="ECO:0007669"/>
    <property type="project" value="UniProtKB-KW"/>
</dbReference>
<keyword evidence="2 5" id="KW-0690">Ribosome biogenesis</keyword>
<evidence type="ECO:0000256" key="5">
    <source>
        <dbReference type="HAMAP-Rule" id="MF_00651"/>
    </source>
</evidence>
<comment type="function">
    <text evidence="5">Could be a nuclease involved in processing of the 5'-end of pre-16S rRNA.</text>
</comment>
<dbReference type="GO" id="GO:0016788">
    <property type="term" value="F:hydrolase activity, acting on ester bonds"/>
    <property type="evidence" value="ECO:0007669"/>
    <property type="project" value="UniProtKB-UniRule"/>
</dbReference>
<dbReference type="InterPro" id="IPR012337">
    <property type="entry name" value="RNaseH-like_sf"/>
</dbReference>
<dbReference type="InterPro" id="IPR005227">
    <property type="entry name" value="YqgF"/>
</dbReference>
<evidence type="ECO:0000256" key="2">
    <source>
        <dbReference type="ARBA" id="ARBA00022517"/>
    </source>
</evidence>
<dbReference type="Proteomes" id="UP000471147">
    <property type="component" value="Unassembled WGS sequence"/>
</dbReference>
<keyword evidence="4 5" id="KW-0378">Hydrolase</keyword>
<comment type="caution">
    <text evidence="7">The sequence shown here is derived from an EMBL/GenBank/DDBJ whole genome shotgun (WGS) entry which is preliminary data.</text>
</comment>
<dbReference type="GO" id="GO:0000967">
    <property type="term" value="P:rRNA 5'-end processing"/>
    <property type="evidence" value="ECO:0007669"/>
    <property type="project" value="UniProtKB-UniRule"/>
</dbReference>
<keyword evidence="8" id="KW-1185">Reference proteome</keyword>
<dbReference type="SMART" id="SM00732">
    <property type="entry name" value="YqgFc"/>
    <property type="match status" value="1"/>
</dbReference>
<evidence type="ECO:0000313" key="8">
    <source>
        <dbReference type="Proteomes" id="UP000471147"/>
    </source>
</evidence>
<comment type="subcellular location">
    <subcellularLocation>
        <location evidence="5">Cytoplasm</location>
    </subcellularLocation>
</comment>
<dbReference type="PANTHER" id="PTHR33317">
    <property type="entry name" value="POLYNUCLEOTIDYL TRANSFERASE, RIBONUCLEASE H-LIKE SUPERFAMILY PROTEIN"/>
    <property type="match status" value="1"/>
</dbReference>
<dbReference type="RefSeq" id="WP_160353112.1">
    <property type="nucleotide sequence ID" value="NZ_SDWJ01000001.1"/>
</dbReference>
<reference evidence="7 8" key="1">
    <citation type="submission" date="2019-01" db="EMBL/GenBank/DDBJ databases">
        <title>Sphingorhabdus lacus sp.nov., isolated from an oligotrophic freshwater lake.</title>
        <authorList>
            <person name="Park M."/>
        </authorList>
    </citation>
    <scope>NUCLEOTIDE SEQUENCE [LARGE SCALE GENOMIC DNA]</scope>
    <source>
        <strain evidence="7 8">IMCC26285</strain>
    </source>
</reference>
<dbReference type="NCBIfam" id="TIGR00250">
    <property type="entry name" value="RNAse_H_YqgF"/>
    <property type="match status" value="1"/>
</dbReference>
<sequence>MIFEKVSDFRDALPDGGVLIGLDVGSKTIGTAFCDAGWTFASPADLIKRSKFSKDKVALIGAIATRPTKGIVIGLPLNMDGSESPRSQSSRAFARNIADIGLPILLRDERWSTQAVERDMIAADMSRAKRAEKIDSGAAAFILQGAIDALTA</sequence>
<evidence type="ECO:0000256" key="1">
    <source>
        <dbReference type="ARBA" id="ARBA00022490"/>
    </source>
</evidence>
<accession>A0A6I4LZ05</accession>
<dbReference type="CDD" id="cd16964">
    <property type="entry name" value="YqgF"/>
    <property type="match status" value="1"/>
</dbReference>
<keyword evidence="3 5" id="KW-0540">Nuclease</keyword>
<organism evidence="7 8">
    <name type="scientific">Sphingorhabdus profundilacus</name>
    <dbReference type="NCBI Taxonomy" id="2509718"/>
    <lineage>
        <taxon>Bacteria</taxon>
        <taxon>Pseudomonadati</taxon>
        <taxon>Pseudomonadota</taxon>
        <taxon>Alphaproteobacteria</taxon>
        <taxon>Sphingomonadales</taxon>
        <taxon>Sphingomonadaceae</taxon>
        <taxon>Sphingorhabdus</taxon>
    </lineage>
</organism>
<dbReference type="InterPro" id="IPR006641">
    <property type="entry name" value="YqgF/RNaseH-like_dom"/>
</dbReference>
<gene>
    <name evidence="7" type="primary">ruvX</name>
    <name evidence="7" type="ORF">EUU23_05820</name>
</gene>
<dbReference type="OrthoDB" id="9796140at2"/>
<feature type="domain" description="YqgF/RNase H-like" evidence="6">
    <location>
        <begin position="17"/>
        <end position="116"/>
    </location>
</feature>
<dbReference type="SUPFAM" id="SSF53098">
    <property type="entry name" value="Ribonuclease H-like"/>
    <property type="match status" value="1"/>
</dbReference>
<dbReference type="Pfam" id="PF03652">
    <property type="entry name" value="RuvX"/>
    <property type="match status" value="1"/>
</dbReference>
<evidence type="ECO:0000259" key="6">
    <source>
        <dbReference type="SMART" id="SM00732"/>
    </source>
</evidence>
<dbReference type="InterPro" id="IPR037027">
    <property type="entry name" value="YqgF/RNaseH-like_dom_sf"/>
</dbReference>
<evidence type="ECO:0000256" key="4">
    <source>
        <dbReference type="ARBA" id="ARBA00022801"/>
    </source>
</evidence>
<name>A0A6I4LZ05_9SPHN</name>
<dbReference type="AlphaFoldDB" id="A0A6I4LZ05"/>
<keyword evidence="1 5" id="KW-0963">Cytoplasm</keyword>
<proteinExistence type="inferred from homology"/>
<dbReference type="GO" id="GO:0005829">
    <property type="term" value="C:cytosol"/>
    <property type="evidence" value="ECO:0007669"/>
    <property type="project" value="TreeGrafter"/>
</dbReference>
<evidence type="ECO:0000256" key="3">
    <source>
        <dbReference type="ARBA" id="ARBA00022722"/>
    </source>
</evidence>
<dbReference type="HAMAP" id="MF_00651">
    <property type="entry name" value="Nuclease_YqgF"/>
    <property type="match status" value="1"/>
</dbReference>